<dbReference type="RefSeq" id="WP_123352747.1">
    <property type="nucleotide sequence ID" value="NZ_CP027432.2"/>
</dbReference>
<reference evidence="9 10" key="2">
    <citation type="submission" date="2018-11" db="EMBL/GenBank/DDBJ databases">
        <title>Genomic Encyclopedia of Type Strains, Phase IV (KMG-IV): sequencing the most valuable type-strain genomes for metagenomic binning, comparative biology and taxonomic classification.</title>
        <authorList>
            <person name="Goeker M."/>
        </authorList>
    </citation>
    <scope>NUCLEOTIDE SEQUENCE [LARGE SCALE GENOMIC DNA]</scope>
    <source>
        <strain evidence="9 10">DSM 27783</strain>
    </source>
</reference>
<dbReference type="GO" id="GO:0016042">
    <property type="term" value="P:lipid catabolic process"/>
    <property type="evidence" value="ECO:0007669"/>
    <property type="project" value="UniProtKB-KW"/>
</dbReference>
<keyword evidence="6" id="KW-0443">Lipid metabolism</keyword>
<evidence type="ECO:0000256" key="4">
    <source>
        <dbReference type="ARBA" id="ARBA00022801"/>
    </source>
</evidence>
<protein>
    <recommendedName>
        <fullName evidence="3">phospholipase D</fullName>
        <ecNumber evidence="3">3.1.4.4</ecNumber>
    </recommendedName>
</protein>
<keyword evidence="5" id="KW-0442">Lipid degradation</keyword>
<reference evidence="11" key="1">
    <citation type="submission" date="2018-03" db="EMBL/GenBank/DDBJ databases">
        <title>A comparative analysis of the Nautiliaceae.</title>
        <authorList>
            <person name="Grosche A."/>
            <person name="Smedile F."/>
            <person name="Vetriani C."/>
        </authorList>
    </citation>
    <scope>NUCLEOTIDE SEQUENCE [LARGE SCALE GENOMIC DNA]</scope>
    <source>
        <strain evidence="11">TB6</strain>
    </source>
</reference>
<feature type="domain" description="PLD phosphodiesterase" evidence="7">
    <location>
        <begin position="107"/>
        <end position="134"/>
    </location>
</feature>
<dbReference type="SUPFAM" id="SSF56024">
    <property type="entry name" value="Phospholipase D/nuclease"/>
    <property type="match status" value="1"/>
</dbReference>
<evidence type="ECO:0000259" key="7">
    <source>
        <dbReference type="PROSITE" id="PS50035"/>
    </source>
</evidence>
<accession>A0AAJ4RBZ7</accession>
<evidence type="ECO:0000313" key="9">
    <source>
        <dbReference type="EMBL" id="ROR39412.1"/>
    </source>
</evidence>
<dbReference type="CDD" id="cd09116">
    <property type="entry name" value="PLDc_Nuc_like"/>
    <property type="match status" value="1"/>
</dbReference>
<dbReference type="PANTHER" id="PTHR43856:SF1">
    <property type="entry name" value="MITOCHONDRIAL CARDIOLIPIN HYDROLASE"/>
    <property type="match status" value="1"/>
</dbReference>
<evidence type="ECO:0000313" key="10">
    <source>
        <dbReference type="Proteomes" id="UP000272781"/>
    </source>
</evidence>
<dbReference type="Gene3D" id="3.30.870.10">
    <property type="entry name" value="Endonuclease Chain A"/>
    <property type="match status" value="1"/>
</dbReference>
<evidence type="ECO:0000256" key="1">
    <source>
        <dbReference type="ARBA" id="ARBA00000798"/>
    </source>
</evidence>
<dbReference type="GO" id="GO:0006793">
    <property type="term" value="P:phosphorus metabolic process"/>
    <property type="evidence" value="ECO:0007669"/>
    <property type="project" value="UniProtKB-ARBA"/>
</dbReference>
<evidence type="ECO:0000256" key="2">
    <source>
        <dbReference type="ARBA" id="ARBA00008664"/>
    </source>
</evidence>
<comment type="catalytic activity">
    <reaction evidence="1">
        <text>a 1,2-diacyl-sn-glycero-3-phosphocholine + H2O = a 1,2-diacyl-sn-glycero-3-phosphate + choline + H(+)</text>
        <dbReference type="Rhea" id="RHEA:14445"/>
        <dbReference type="ChEBI" id="CHEBI:15354"/>
        <dbReference type="ChEBI" id="CHEBI:15377"/>
        <dbReference type="ChEBI" id="CHEBI:15378"/>
        <dbReference type="ChEBI" id="CHEBI:57643"/>
        <dbReference type="ChEBI" id="CHEBI:58608"/>
        <dbReference type="EC" id="3.1.4.4"/>
    </reaction>
</comment>
<dbReference type="PROSITE" id="PS50035">
    <property type="entry name" value="PLD"/>
    <property type="match status" value="1"/>
</dbReference>
<dbReference type="EC" id="3.1.4.4" evidence="3"/>
<evidence type="ECO:0000313" key="11">
    <source>
        <dbReference type="Proteomes" id="UP000298805"/>
    </source>
</evidence>
<dbReference type="InterPro" id="IPR051406">
    <property type="entry name" value="PLD_domain"/>
</dbReference>
<comment type="similarity">
    <text evidence="2">Belongs to the phospholipase D family.</text>
</comment>
<evidence type="ECO:0000313" key="8">
    <source>
        <dbReference type="EMBL" id="QCI28824.1"/>
    </source>
</evidence>
<organism evidence="9 10">
    <name type="scientific">Caminibacter pacificus</name>
    <dbReference type="NCBI Taxonomy" id="1424653"/>
    <lineage>
        <taxon>Bacteria</taxon>
        <taxon>Pseudomonadati</taxon>
        <taxon>Campylobacterota</taxon>
        <taxon>Epsilonproteobacteria</taxon>
        <taxon>Nautiliales</taxon>
        <taxon>Nautiliaceae</taxon>
        <taxon>Caminibacter</taxon>
    </lineage>
</organism>
<dbReference type="Proteomes" id="UP000298805">
    <property type="component" value="Chromosome"/>
</dbReference>
<keyword evidence="4" id="KW-0378">Hydrolase</keyword>
<dbReference type="InterPro" id="IPR001736">
    <property type="entry name" value="PLipase_D/transphosphatidylase"/>
</dbReference>
<dbReference type="PANTHER" id="PTHR43856">
    <property type="entry name" value="CARDIOLIPIN HYDROLASE"/>
    <property type="match status" value="1"/>
</dbReference>
<dbReference type="Pfam" id="PF13091">
    <property type="entry name" value="PLDc_2"/>
    <property type="match status" value="1"/>
</dbReference>
<evidence type="ECO:0000256" key="3">
    <source>
        <dbReference type="ARBA" id="ARBA00012027"/>
    </source>
</evidence>
<sequence length="172" mass="19904">MKKIILLIATILFAKEVYFMPMDGEIAQKRLSELFSHAHQNIKITIYTFTNKKLARALKIAAKKGVKITIIADKKEAKFRRSVIPNLAAIKNIKVLLLSGKRYKNGDRAKMHVKMSIIDDKYLVIGSANYSYSAFFKNYEYILIETDKTLISEFENFFKKLKVISTPYRLSR</sequence>
<keyword evidence="11" id="KW-1185">Reference proteome</keyword>
<gene>
    <name evidence="8" type="ORF">C6V80_07535</name>
    <name evidence="9" type="ORF">EDC58_1352</name>
</gene>
<dbReference type="GO" id="GO:0004630">
    <property type="term" value="F:phospholipase D activity"/>
    <property type="evidence" value="ECO:0007669"/>
    <property type="project" value="UniProtKB-EC"/>
</dbReference>
<dbReference type="EMBL" id="CP027432">
    <property type="protein sequence ID" value="QCI28824.1"/>
    <property type="molecule type" value="Genomic_DNA"/>
</dbReference>
<dbReference type="AlphaFoldDB" id="A0AAJ4RBZ7"/>
<name>A0AAJ4RBZ7_9BACT</name>
<evidence type="ECO:0000256" key="5">
    <source>
        <dbReference type="ARBA" id="ARBA00022963"/>
    </source>
</evidence>
<dbReference type="EMBL" id="RJVK01000003">
    <property type="protein sequence ID" value="ROR39412.1"/>
    <property type="molecule type" value="Genomic_DNA"/>
</dbReference>
<evidence type="ECO:0000256" key="6">
    <source>
        <dbReference type="ARBA" id="ARBA00023098"/>
    </source>
</evidence>
<reference evidence="8" key="3">
    <citation type="submission" date="2019-06" db="EMBL/GenBank/DDBJ databases">
        <title>A comparative analysis of the Nautiliaceae.</title>
        <authorList>
            <person name="Grosche A."/>
            <person name="Smedile F."/>
            <person name="Vetriani C."/>
        </authorList>
    </citation>
    <scope>NUCLEOTIDE SEQUENCE</scope>
    <source>
        <strain evidence="8">TB6</strain>
    </source>
</reference>
<dbReference type="SMART" id="SM00155">
    <property type="entry name" value="PLDc"/>
    <property type="match status" value="1"/>
</dbReference>
<dbReference type="Proteomes" id="UP000272781">
    <property type="component" value="Unassembled WGS sequence"/>
</dbReference>
<dbReference type="GO" id="GO:0016891">
    <property type="term" value="F:RNA endonuclease activity producing 5'-phosphomonoesters, hydrolytic mechanism"/>
    <property type="evidence" value="ECO:0007669"/>
    <property type="project" value="TreeGrafter"/>
</dbReference>
<dbReference type="InterPro" id="IPR025202">
    <property type="entry name" value="PLD-like_dom"/>
</dbReference>
<proteinExistence type="inferred from homology"/>